<dbReference type="AlphaFoldDB" id="A0A5C3KQ28"/>
<name>A0A5C3KQ28_COPMA</name>
<protein>
    <recommendedName>
        <fullName evidence="3">Fungal-type protein kinase domain-containing protein</fullName>
    </recommendedName>
</protein>
<accession>A0A5C3KQ28</accession>
<organism evidence="1 2">
    <name type="scientific">Coprinopsis marcescibilis</name>
    <name type="common">Agaric fungus</name>
    <name type="synonym">Psathyrella marcescibilis</name>
    <dbReference type="NCBI Taxonomy" id="230819"/>
    <lineage>
        <taxon>Eukaryota</taxon>
        <taxon>Fungi</taxon>
        <taxon>Dikarya</taxon>
        <taxon>Basidiomycota</taxon>
        <taxon>Agaricomycotina</taxon>
        <taxon>Agaricomycetes</taxon>
        <taxon>Agaricomycetidae</taxon>
        <taxon>Agaricales</taxon>
        <taxon>Agaricineae</taxon>
        <taxon>Psathyrellaceae</taxon>
        <taxon>Coprinopsis</taxon>
    </lineage>
</organism>
<keyword evidence="2" id="KW-1185">Reference proteome</keyword>
<evidence type="ECO:0008006" key="3">
    <source>
        <dbReference type="Google" id="ProtNLM"/>
    </source>
</evidence>
<evidence type="ECO:0000313" key="1">
    <source>
        <dbReference type="EMBL" id="TFK22426.1"/>
    </source>
</evidence>
<sequence>MPPHVKRKFSELNAEQSSSVQEIIRTFRDTCERLGMDENDASLMELKRIIDKLTNRKHRPFSDVSVTSYNFNNMGIRIQPMEWLPDGETDAKGYGAAASPGALSVDATRINIRNVLKFVSLESEAGCRILINALLIHVASILETDQSGAAIVPKPRSGDTPFASNEHSSGGVVDYMLIYGDKTLRDRIIKSETFAFNDLKTSTSLKCNIYEAKPEELFTPTTCLPKAAMATISKAEQLGLKTFRGCVTSGKKWLFFIWNADQQGGTVHWLDPLPLGERQDTTANLELILGILRDWVEHGHDKDLRFFKYTE</sequence>
<dbReference type="EMBL" id="ML210241">
    <property type="protein sequence ID" value="TFK22426.1"/>
    <property type="molecule type" value="Genomic_DNA"/>
</dbReference>
<gene>
    <name evidence="1" type="ORF">FA15DRAFT_706380</name>
</gene>
<dbReference type="Proteomes" id="UP000307440">
    <property type="component" value="Unassembled WGS sequence"/>
</dbReference>
<proteinExistence type="predicted"/>
<reference evidence="1 2" key="1">
    <citation type="journal article" date="2019" name="Nat. Ecol. Evol.">
        <title>Megaphylogeny resolves global patterns of mushroom evolution.</title>
        <authorList>
            <person name="Varga T."/>
            <person name="Krizsan K."/>
            <person name="Foldi C."/>
            <person name="Dima B."/>
            <person name="Sanchez-Garcia M."/>
            <person name="Sanchez-Ramirez S."/>
            <person name="Szollosi G.J."/>
            <person name="Szarkandi J.G."/>
            <person name="Papp V."/>
            <person name="Albert L."/>
            <person name="Andreopoulos W."/>
            <person name="Angelini C."/>
            <person name="Antonin V."/>
            <person name="Barry K.W."/>
            <person name="Bougher N.L."/>
            <person name="Buchanan P."/>
            <person name="Buyck B."/>
            <person name="Bense V."/>
            <person name="Catcheside P."/>
            <person name="Chovatia M."/>
            <person name="Cooper J."/>
            <person name="Damon W."/>
            <person name="Desjardin D."/>
            <person name="Finy P."/>
            <person name="Geml J."/>
            <person name="Haridas S."/>
            <person name="Hughes K."/>
            <person name="Justo A."/>
            <person name="Karasinski D."/>
            <person name="Kautmanova I."/>
            <person name="Kiss B."/>
            <person name="Kocsube S."/>
            <person name="Kotiranta H."/>
            <person name="LaButti K.M."/>
            <person name="Lechner B.E."/>
            <person name="Liimatainen K."/>
            <person name="Lipzen A."/>
            <person name="Lukacs Z."/>
            <person name="Mihaltcheva S."/>
            <person name="Morgado L.N."/>
            <person name="Niskanen T."/>
            <person name="Noordeloos M.E."/>
            <person name="Ohm R.A."/>
            <person name="Ortiz-Santana B."/>
            <person name="Ovrebo C."/>
            <person name="Racz N."/>
            <person name="Riley R."/>
            <person name="Savchenko A."/>
            <person name="Shiryaev A."/>
            <person name="Soop K."/>
            <person name="Spirin V."/>
            <person name="Szebenyi C."/>
            <person name="Tomsovsky M."/>
            <person name="Tulloss R.E."/>
            <person name="Uehling J."/>
            <person name="Grigoriev I.V."/>
            <person name="Vagvolgyi C."/>
            <person name="Papp T."/>
            <person name="Martin F.M."/>
            <person name="Miettinen O."/>
            <person name="Hibbett D.S."/>
            <person name="Nagy L.G."/>
        </authorList>
    </citation>
    <scope>NUCLEOTIDE SEQUENCE [LARGE SCALE GENOMIC DNA]</scope>
    <source>
        <strain evidence="1 2">CBS 121175</strain>
    </source>
</reference>
<dbReference type="OrthoDB" id="3248728at2759"/>
<evidence type="ECO:0000313" key="2">
    <source>
        <dbReference type="Proteomes" id="UP000307440"/>
    </source>
</evidence>